<protein>
    <submittedName>
        <fullName evidence="2">Uncharacterized protein</fullName>
    </submittedName>
</protein>
<dbReference type="GeneID" id="92755448"/>
<gene>
    <name evidence="2" type="ORF">RXA29_08525</name>
</gene>
<dbReference type="EMBL" id="CP136339">
    <property type="protein sequence ID" value="WOA54249.1"/>
    <property type="molecule type" value="Genomic_DNA"/>
</dbReference>
<proteinExistence type="predicted"/>
<name>A0AAP8Q3S8_9GAMM</name>
<feature type="compositionally biased region" description="Polar residues" evidence="1">
    <location>
        <begin position="1"/>
        <end position="29"/>
    </location>
</feature>
<dbReference type="AlphaFoldDB" id="A0AAP8Q3S8"/>
<evidence type="ECO:0000313" key="2">
    <source>
        <dbReference type="EMBL" id="WOA54249.1"/>
    </source>
</evidence>
<dbReference type="RefSeq" id="WP_023637578.1">
    <property type="nucleotide sequence ID" value="NZ_CP017454.1"/>
</dbReference>
<evidence type="ECO:0000256" key="1">
    <source>
        <dbReference type="SAM" id="MobiDB-lite"/>
    </source>
</evidence>
<feature type="region of interest" description="Disordered" evidence="1">
    <location>
        <begin position="1"/>
        <end position="38"/>
    </location>
</feature>
<dbReference type="Proteomes" id="UP001304423">
    <property type="component" value="Chromosome"/>
</dbReference>
<evidence type="ECO:0000313" key="3">
    <source>
        <dbReference type="Proteomes" id="UP001304423"/>
    </source>
</evidence>
<organism evidence="2 3">
    <name type="scientific">Dickeya solani</name>
    <dbReference type="NCBI Taxonomy" id="1089444"/>
    <lineage>
        <taxon>Bacteria</taxon>
        <taxon>Pseudomonadati</taxon>
        <taxon>Pseudomonadota</taxon>
        <taxon>Gammaproteobacteria</taxon>
        <taxon>Enterobacterales</taxon>
        <taxon>Pectobacteriaceae</taxon>
        <taxon>Dickeya</taxon>
    </lineage>
</organism>
<sequence>MSLSVTNTGYSSSQPQNTTPSDAAQSTDATKIDPLTGKTIEFPASIKVSEETLARWHHATPMKTPSARR</sequence>
<accession>A0AAP8Q3S8</accession>
<reference evidence="2" key="1">
    <citation type="submission" date="2023-10" db="EMBL/GenBank/DDBJ databases">
        <title>Clonality and diversity in the soft rot Dickeya solani phytopathogen.</title>
        <authorList>
            <person name="Pedron J."/>
            <person name="Van Gijsegem F."/>
            <person name="Portier P."/>
            <person name="Taghouti G."/>
        </authorList>
    </citation>
    <scope>NUCLEOTIDE SEQUENCE</scope>
    <source>
        <strain evidence="2">CFBP5647</strain>
    </source>
</reference>